<evidence type="ECO:0000313" key="2">
    <source>
        <dbReference type="EMBL" id="KNZ60054.1"/>
    </source>
</evidence>
<proteinExistence type="predicted"/>
<dbReference type="EMBL" id="LAVV01006415">
    <property type="protein sequence ID" value="KNZ60054.1"/>
    <property type="molecule type" value="Genomic_DNA"/>
</dbReference>
<protein>
    <submittedName>
        <fullName evidence="2">Uncharacterized protein</fullName>
    </submittedName>
</protein>
<dbReference type="AlphaFoldDB" id="A0A0L6VH48"/>
<evidence type="ECO:0000313" key="3">
    <source>
        <dbReference type="Proteomes" id="UP000037035"/>
    </source>
</evidence>
<keyword evidence="1" id="KW-0812">Transmembrane</keyword>
<gene>
    <name evidence="2" type="ORF">VP01_161g2</name>
</gene>
<comment type="caution">
    <text evidence="2">The sequence shown here is derived from an EMBL/GenBank/DDBJ whole genome shotgun (WGS) entry which is preliminary data.</text>
</comment>
<keyword evidence="3" id="KW-1185">Reference proteome</keyword>
<keyword evidence="1" id="KW-0472">Membrane</keyword>
<evidence type="ECO:0000256" key="1">
    <source>
        <dbReference type="SAM" id="Phobius"/>
    </source>
</evidence>
<feature type="transmembrane region" description="Helical" evidence="1">
    <location>
        <begin position="288"/>
        <end position="310"/>
    </location>
</feature>
<name>A0A0L6VH48_9BASI</name>
<organism evidence="2 3">
    <name type="scientific">Puccinia sorghi</name>
    <dbReference type="NCBI Taxonomy" id="27349"/>
    <lineage>
        <taxon>Eukaryota</taxon>
        <taxon>Fungi</taxon>
        <taxon>Dikarya</taxon>
        <taxon>Basidiomycota</taxon>
        <taxon>Pucciniomycotina</taxon>
        <taxon>Pucciniomycetes</taxon>
        <taxon>Pucciniales</taxon>
        <taxon>Pucciniaceae</taxon>
        <taxon>Puccinia</taxon>
    </lineage>
</organism>
<reference evidence="2 3" key="1">
    <citation type="submission" date="2015-08" db="EMBL/GenBank/DDBJ databases">
        <title>Next Generation Sequencing and Analysis of the Genome of Puccinia sorghi L Schw, the Causal Agent of Maize Common Rust.</title>
        <authorList>
            <person name="Rochi L."/>
            <person name="Burguener G."/>
            <person name="Darino M."/>
            <person name="Turjanski A."/>
            <person name="Kreff E."/>
            <person name="Dieguez M.J."/>
            <person name="Sacco F."/>
        </authorList>
    </citation>
    <scope>NUCLEOTIDE SEQUENCE [LARGE SCALE GENOMIC DNA]</scope>
    <source>
        <strain evidence="2 3">RO10H11247</strain>
    </source>
</reference>
<dbReference type="VEuPathDB" id="FungiDB:VP01_161g2"/>
<sequence length="413" mass="47691">MLDHLKFLIIHITLIFRNKDMCGWRIKFKLKKYRNLLVQIDLTPWGNTRSQCLEIIHTKRGDIHSFCFKPVVTSTKLQAIAFVMGLLRQKLQMCIPHVCRRFLGMAICTHCRLFWGKCINFGFQCLRKFFSQASIQTPHVSLCRIFGTVTVHQSLVESLLEHGWSNNRSFLELSACQLQEFEKVFFAVQGFLKFVYQMVYMSKLMAKLAVIHLDNNSICVVREDMSKNDGRRMKEENTYDQGIPECSVMYWIGLSGCDKQGLAHAHTLILTSTRPLQLGLQEPIVLDYMSLTLVFFPIGNMILISLSFVFENSMSQIPCSFSLLQGVQNPVDLLVWTLLVVMWTLCRSGSWPFQIIPKLVQGNIMIFKYLTNFPRLGIISTPLDTVVMYWRGKIDKPPKNNTSEETWYDSALI</sequence>
<dbReference type="Proteomes" id="UP000037035">
    <property type="component" value="Unassembled WGS sequence"/>
</dbReference>
<accession>A0A0L6VH48</accession>
<keyword evidence="1" id="KW-1133">Transmembrane helix</keyword>